<gene>
    <name evidence="2" type="ORF">JS756_23970</name>
</gene>
<keyword evidence="1" id="KW-0472">Membrane</keyword>
<keyword evidence="1" id="KW-0812">Transmembrane</keyword>
<dbReference type="InterPro" id="IPR046492">
    <property type="entry name" value="DUF6585"/>
</dbReference>
<sequence>MDDHIRDDVATLAAAEGLGQLRGTVLPKRLSIAMICNLVFMVIVGLLIFVLPAAWFVWIALQTPNFSRKAAARRLHFFEHGLIEIDRKGRAAAFRWDSMMALQEVTETYVNGFHTATMYRYTLHKKDGTVRKITNFYDQPENWGPFIQQEIASAQLPGMLRMLDEGQQLTFGDVSLNRGGIATPKRGAVTWAEIEDVRVDNGRVALRKSGKWLSWSSKPVKNIPNFVLFLALVDHLRRSAPAAVS</sequence>
<comment type="caution">
    <text evidence="2">The sequence shown here is derived from an EMBL/GenBank/DDBJ whole genome shotgun (WGS) entry which is preliminary data.</text>
</comment>
<name>A0ABS2VVP6_STRAS</name>
<dbReference type="Pfam" id="PF20226">
    <property type="entry name" value="DUF6585"/>
    <property type="match status" value="1"/>
</dbReference>
<evidence type="ECO:0000313" key="3">
    <source>
        <dbReference type="Proteomes" id="UP000788262"/>
    </source>
</evidence>
<keyword evidence="1" id="KW-1133">Transmembrane helix</keyword>
<protein>
    <submittedName>
        <fullName evidence="2">Uncharacterized protein</fullName>
    </submittedName>
</protein>
<feature type="transmembrane region" description="Helical" evidence="1">
    <location>
        <begin position="38"/>
        <end position="61"/>
    </location>
</feature>
<dbReference type="EMBL" id="JAFFZS010000022">
    <property type="protein sequence ID" value="MBN0047106.1"/>
    <property type="molecule type" value="Genomic_DNA"/>
</dbReference>
<proteinExistence type="predicted"/>
<reference evidence="2 3" key="1">
    <citation type="submission" date="2021-02" db="EMBL/GenBank/DDBJ databases">
        <title>Whole genome sequencing of Streptomyces actuosus VRA1.</title>
        <authorList>
            <person name="Sen G."/>
            <person name="Sen A."/>
        </authorList>
    </citation>
    <scope>NUCLEOTIDE SEQUENCE [LARGE SCALE GENOMIC DNA]</scope>
    <source>
        <strain evidence="2 3">VRA1</strain>
    </source>
</reference>
<dbReference type="RefSeq" id="WP_205385245.1">
    <property type="nucleotide sequence ID" value="NZ_JAFFZS010000022.1"/>
</dbReference>
<dbReference type="Proteomes" id="UP000788262">
    <property type="component" value="Unassembled WGS sequence"/>
</dbReference>
<evidence type="ECO:0000313" key="2">
    <source>
        <dbReference type="EMBL" id="MBN0047106.1"/>
    </source>
</evidence>
<accession>A0ABS2VVP6</accession>
<organism evidence="2 3">
    <name type="scientific">Streptomyces actuosus</name>
    <dbReference type="NCBI Taxonomy" id="1885"/>
    <lineage>
        <taxon>Bacteria</taxon>
        <taxon>Bacillati</taxon>
        <taxon>Actinomycetota</taxon>
        <taxon>Actinomycetes</taxon>
        <taxon>Kitasatosporales</taxon>
        <taxon>Streptomycetaceae</taxon>
        <taxon>Streptomyces</taxon>
    </lineage>
</organism>
<evidence type="ECO:0000256" key="1">
    <source>
        <dbReference type="SAM" id="Phobius"/>
    </source>
</evidence>
<keyword evidence="3" id="KW-1185">Reference proteome</keyword>